<organism evidence="3 4">
    <name type="scientific">Periconia digitata</name>
    <dbReference type="NCBI Taxonomy" id="1303443"/>
    <lineage>
        <taxon>Eukaryota</taxon>
        <taxon>Fungi</taxon>
        <taxon>Dikarya</taxon>
        <taxon>Ascomycota</taxon>
        <taxon>Pezizomycotina</taxon>
        <taxon>Dothideomycetes</taxon>
        <taxon>Pleosporomycetidae</taxon>
        <taxon>Pleosporales</taxon>
        <taxon>Massarineae</taxon>
        <taxon>Periconiaceae</taxon>
        <taxon>Periconia</taxon>
    </lineage>
</organism>
<keyword evidence="1" id="KW-0732">Signal</keyword>
<dbReference type="PANTHER" id="PTHR10374:SF19">
    <property type="entry name" value="LYASE (GLO1), PUTATIVE (AFU_ORTHOLOGUE AFUA_2G13550)-RELATED"/>
    <property type="match status" value="1"/>
</dbReference>
<sequence>MFGSSLKSISIFLLLQTAQCCAPNDARQAGNDTNSTPEHPYVVRGDDSPADLQTTGYYVNHFSLNVNNLTRSIDFYTRVFGMRFMFTYHLTPHLSFTYVTHSQGGRNGTGYQTNGELIREKNNNGGAIEFVHFTPPNKKDIEGPKVRATTLSHVGMVVPDPKATQERLKQQGVPIYKGVGEDMPTEGPFASPFYLGDATNLSPDDFAAIQAGMTKLNFQNIFAEDPDGNLLEIIPREESISF</sequence>
<name>A0A9W4XGR3_9PLEO</name>
<evidence type="ECO:0000259" key="2">
    <source>
        <dbReference type="PROSITE" id="PS51819"/>
    </source>
</evidence>
<dbReference type="Pfam" id="PF00903">
    <property type="entry name" value="Glyoxalase"/>
    <property type="match status" value="1"/>
</dbReference>
<dbReference type="Gene3D" id="3.10.180.10">
    <property type="entry name" value="2,3-Dihydroxybiphenyl 1,2-Dioxygenase, domain 1"/>
    <property type="match status" value="1"/>
</dbReference>
<dbReference type="SUPFAM" id="SSF54593">
    <property type="entry name" value="Glyoxalase/Bleomycin resistance protein/Dihydroxybiphenyl dioxygenase"/>
    <property type="match status" value="1"/>
</dbReference>
<dbReference type="InterPro" id="IPR037523">
    <property type="entry name" value="VOC_core"/>
</dbReference>
<dbReference type="InterPro" id="IPR029068">
    <property type="entry name" value="Glyas_Bleomycin-R_OHBP_Dase"/>
</dbReference>
<evidence type="ECO:0000256" key="1">
    <source>
        <dbReference type="SAM" id="SignalP"/>
    </source>
</evidence>
<proteinExistence type="predicted"/>
<feature type="signal peptide" evidence="1">
    <location>
        <begin position="1"/>
        <end position="20"/>
    </location>
</feature>
<protein>
    <recommendedName>
        <fullName evidence="2">VOC domain-containing protein</fullName>
    </recommendedName>
</protein>
<dbReference type="EMBL" id="CAOQHR010000002">
    <property type="protein sequence ID" value="CAI6329179.1"/>
    <property type="molecule type" value="Genomic_DNA"/>
</dbReference>
<comment type="caution">
    <text evidence="3">The sequence shown here is derived from an EMBL/GenBank/DDBJ whole genome shotgun (WGS) entry which is preliminary data.</text>
</comment>
<dbReference type="InterPro" id="IPR004360">
    <property type="entry name" value="Glyas_Fos-R_dOase_dom"/>
</dbReference>
<dbReference type="PANTHER" id="PTHR10374">
    <property type="entry name" value="LACTOYLGLUTATHIONE LYASE GLYOXALASE I"/>
    <property type="match status" value="1"/>
</dbReference>
<feature type="domain" description="VOC" evidence="2">
    <location>
        <begin position="58"/>
        <end position="236"/>
    </location>
</feature>
<dbReference type="AlphaFoldDB" id="A0A9W4XGR3"/>
<gene>
    <name evidence="3" type="ORF">PDIGIT_LOCUS4088</name>
</gene>
<reference evidence="3" key="1">
    <citation type="submission" date="2023-01" db="EMBL/GenBank/DDBJ databases">
        <authorList>
            <person name="Van Ghelder C."/>
            <person name="Rancurel C."/>
        </authorList>
    </citation>
    <scope>NUCLEOTIDE SEQUENCE</scope>
    <source>
        <strain evidence="3">CNCM I-4278</strain>
    </source>
</reference>
<evidence type="ECO:0000313" key="3">
    <source>
        <dbReference type="EMBL" id="CAI6329179.1"/>
    </source>
</evidence>
<dbReference type="OrthoDB" id="16820at2759"/>
<dbReference type="PROSITE" id="PS51819">
    <property type="entry name" value="VOC"/>
    <property type="match status" value="1"/>
</dbReference>
<evidence type="ECO:0000313" key="4">
    <source>
        <dbReference type="Proteomes" id="UP001152607"/>
    </source>
</evidence>
<accession>A0A9W4XGR3</accession>
<feature type="chain" id="PRO_5040945536" description="VOC domain-containing protein" evidence="1">
    <location>
        <begin position="21"/>
        <end position="242"/>
    </location>
</feature>
<keyword evidence="4" id="KW-1185">Reference proteome</keyword>
<dbReference type="Proteomes" id="UP001152607">
    <property type="component" value="Unassembled WGS sequence"/>
</dbReference>